<accession>A0A7R9CHL4</accession>
<proteinExistence type="predicted"/>
<sequence length="355" mass="39789">MEFQKKGGGKTRDKPDCADYYSLSELHPPYPHLPPSPPSFLLDSIIRRRDACIATRNEEYSSPMTSLVLTDSSQLIADGIEKLSDQIMYPYAEPYDLQNHVEPASNIEWAKVQGEGSTPDRDINLKLSFIGSLVYCESSALDHAATDAEGVAVSSERMREKDKMFVRHFPHGYLNETSRCPRELGVSRPTACGQFLVWNCDNWVDGRWANKPLFNLSAVTCDQTQYESDRKYQELGRLNIEEVNPHLREGRVENHLGKTTSCSPEQNSNLDLPVLGCIAQHESSALANYTTEAHDCCISHLICIGGHMVQEDVTFHSQNRLIDGEVSVRNPTGRTEAGFYSMVSHSLFLSTNIQT</sequence>
<reference evidence="1" key="1">
    <citation type="submission" date="2020-11" db="EMBL/GenBank/DDBJ databases">
        <authorList>
            <person name="Tran Van P."/>
        </authorList>
    </citation>
    <scope>NUCLEOTIDE SEQUENCE</scope>
</reference>
<dbReference type="AlphaFoldDB" id="A0A7R9CHL4"/>
<name>A0A7R9CHL4_TIMPO</name>
<evidence type="ECO:0000313" key="1">
    <source>
        <dbReference type="EMBL" id="CAD7395509.1"/>
    </source>
</evidence>
<gene>
    <name evidence="1" type="ORF">TPSB3V08_LOCUS214</name>
</gene>
<organism evidence="1">
    <name type="scientific">Timema poppense</name>
    <name type="common">Walking stick</name>
    <dbReference type="NCBI Taxonomy" id="170557"/>
    <lineage>
        <taxon>Eukaryota</taxon>
        <taxon>Metazoa</taxon>
        <taxon>Ecdysozoa</taxon>
        <taxon>Arthropoda</taxon>
        <taxon>Hexapoda</taxon>
        <taxon>Insecta</taxon>
        <taxon>Pterygota</taxon>
        <taxon>Neoptera</taxon>
        <taxon>Polyneoptera</taxon>
        <taxon>Phasmatodea</taxon>
        <taxon>Timematodea</taxon>
        <taxon>Timematoidea</taxon>
        <taxon>Timematidae</taxon>
        <taxon>Timema</taxon>
    </lineage>
</organism>
<dbReference type="EMBL" id="OD000054">
    <property type="protein sequence ID" value="CAD7395509.1"/>
    <property type="molecule type" value="Genomic_DNA"/>
</dbReference>
<protein>
    <submittedName>
        <fullName evidence="1">Uncharacterized protein</fullName>
    </submittedName>
</protein>